<accession>A0ABQ3IC34</accession>
<dbReference type="Proteomes" id="UP000658258">
    <property type="component" value="Unassembled WGS sequence"/>
</dbReference>
<dbReference type="EMBL" id="BNAG01000003">
    <property type="protein sequence ID" value="GHE69506.1"/>
    <property type="molecule type" value="Genomic_DNA"/>
</dbReference>
<reference evidence="3" key="1">
    <citation type="journal article" date="2019" name="Int. J. Syst. Evol. Microbiol.">
        <title>The Global Catalogue of Microorganisms (GCM) 10K type strain sequencing project: providing services to taxonomists for standard genome sequencing and annotation.</title>
        <authorList>
            <consortium name="The Broad Institute Genomics Platform"/>
            <consortium name="The Broad Institute Genome Sequencing Center for Infectious Disease"/>
            <person name="Wu L."/>
            <person name="Ma J."/>
        </authorList>
    </citation>
    <scope>NUCLEOTIDE SEQUENCE [LARGE SCALE GENOMIC DNA]</scope>
    <source>
        <strain evidence="3">CGMCC 1.15111</strain>
    </source>
</reference>
<gene>
    <name evidence="2" type="ORF">GCM10011340_26890</name>
</gene>
<feature type="transmembrane region" description="Helical" evidence="1">
    <location>
        <begin position="58"/>
        <end position="75"/>
    </location>
</feature>
<keyword evidence="1" id="KW-0472">Membrane</keyword>
<comment type="caution">
    <text evidence="2">The sequence shown here is derived from an EMBL/GenBank/DDBJ whole genome shotgun (WGS) entry which is preliminary data.</text>
</comment>
<keyword evidence="1" id="KW-1133">Transmembrane helix</keyword>
<organism evidence="2 3">
    <name type="scientific">Roseivirga thermotolerans</name>
    <dbReference type="NCBI Taxonomy" id="1758176"/>
    <lineage>
        <taxon>Bacteria</taxon>
        <taxon>Pseudomonadati</taxon>
        <taxon>Bacteroidota</taxon>
        <taxon>Cytophagia</taxon>
        <taxon>Cytophagales</taxon>
        <taxon>Roseivirgaceae</taxon>
        <taxon>Roseivirga</taxon>
    </lineage>
</organism>
<dbReference type="RefSeq" id="WP_189630770.1">
    <property type="nucleotide sequence ID" value="NZ_BNAG01000003.1"/>
</dbReference>
<evidence type="ECO:0000256" key="1">
    <source>
        <dbReference type="SAM" id="Phobius"/>
    </source>
</evidence>
<dbReference type="Pfam" id="PF14079">
    <property type="entry name" value="DUF4260"/>
    <property type="match status" value="1"/>
</dbReference>
<proteinExistence type="predicted"/>
<protein>
    <recommendedName>
        <fullName evidence="4">DUF4260 domain-containing protein</fullName>
    </recommendedName>
</protein>
<dbReference type="InterPro" id="IPR025356">
    <property type="entry name" value="DUF4260"/>
</dbReference>
<keyword evidence="1" id="KW-0812">Transmembrane</keyword>
<evidence type="ECO:0000313" key="2">
    <source>
        <dbReference type="EMBL" id="GHE69506.1"/>
    </source>
</evidence>
<evidence type="ECO:0000313" key="3">
    <source>
        <dbReference type="Proteomes" id="UP000658258"/>
    </source>
</evidence>
<keyword evidence="3" id="KW-1185">Reference proteome</keyword>
<evidence type="ECO:0008006" key="4">
    <source>
        <dbReference type="Google" id="ProtNLM"/>
    </source>
</evidence>
<sequence length="121" mass="13883">MKHIIKLEEAAMFGFSIYLFSLTNFDWWWYLVLILTPDIGMIGYALNTKTGALTYNLFHHKGLAIMVLCLGWLFSNSWLELSGIILFGHASLDRIFGYGLKYPDHFKHTHLGWLPGSKAES</sequence>
<name>A0ABQ3IC34_9BACT</name>